<dbReference type="PANTHER" id="PTHR30026:SF20">
    <property type="entry name" value="OUTER MEMBRANE PROTEIN TOLC"/>
    <property type="match status" value="1"/>
</dbReference>
<reference evidence="10 11" key="1">
    <citation type="submission" date="2016-12" db="EMBL/GenBank/DDBJ databases">
        <authorList>
            <person name="Song W.-J."/>
            <person name="Kurnit D.M."/>
        </authorList>
    </citation>
    <scope>NUCLEOTIDE SEQUENCE [LARGE SCALE GENOMIC DNA]</scope>
    <source>
        <strain evidence="10 11">DSM 18488</strain>
    </source>
</reference>
<keyword evidence="5" id="KW-0812">Transmembrane</keyword>
<dbReference type="PANTHER" id="PTHR30026">
    <property type="entry name" value="OUTER MEMBRANE PROTEIN TOLC"/>
    <property type="match status" value="1"/>
</dbReference>
<keyword evidence="7" id="KW-0998">Cell outer membrane</keyword>
<dbReference type="Gene3D" id="1.20.1600.10">
    <property type="entry name" value="Outer membrane efflux proteins (OEP)"/>
    <property type="match status" value="1"/>
</dbReference>
<dbReference type="InterPro" id="IPR051906">
    <property type="entry name" value="TolC-like"/>
</dbReference>
<protein>
    <submittedName>
        <fullName evidence="10">Outer membrane protein TolC</fullName>
    </submittedName>
</protein>
<keyword evidence="4" id="KW-1134">Transmembrane beta strand</keyword>
<accession>A0A1M7YI18</accession>
<keyword evidence="11" id="KW-1185">Reference proteome</keyword>
<evidence type="ECO:0000256" key="3">
    <source>
        <dbReference type="ARBA" id="ARBA00022448"/>
    </source>
</evidence>
<keyword evidence="3" id="KW-0813">Transport</keyword>
<keyword evidence="9" id="KW-0732">Signal</keyword>
<dbReference type="RefSeq" id="WP_073615878.1">
    <property type="nucleotide sequence ID" value="NZ_FRFE01000033.1"/>
</dbReference>
<comment type="subcellular location">
    <subcellularLocation>
        <location evidence="1">Cell outer membrane</location>
    </subcellularLocation>
</comment>
<dbReference type="SUPFAM" id="SSF56954">
    <property type="entry name" value="Outer membrane efflux proteins (OEP)"/>
    <property type="match status" value="1"/>
</dbReference>
<dbReference type="OrthoDB" id="13803at2"/>
<evidence type="ECO:0000256" key="1">
    <source>
        <dbReference type="ARBA" id="ARBA00004442"/>
    </source>
</evidence>
<feature type="coiled-coil region" evidence="8">
    <location>
        <begin position="149"/>
        <end position="221"/>
    </location>
</feature>
<gene>
    <name evidence="10" type="ORF">SAMN02745220_04471</name>
</gene>
<evidence type="ECO:0000256" key="8">
    <source>
        <dbReference type="SAM" id="Coils"/>
    </source>
</evidence>
<evidence type="ECO:0000256" key="6">
    <source>
        <dbReference type="ARBA" id="ARBA00023136"/>
    </source>
</evidence>
<dbReference type="Pfam" id="PF02321">
    <property type="entry name" value="OEP"/>
    <property type="match status" value="2"/>
</dbReference>
<keyword evidence="6" id="KW-0472">Membrane</keyword>
<evidence type="ECO:0000256" key="5">
    <source>
        <dbReference type="ARBA" id="ARBA00022692"/>
    </source>
</evidence>
<feature type="chain" id="PRO_5012274870" evidence="9">
    <location>
        <begin position="25"/>
        <end position="447"/>
    </location>
</feature>
<organism evidence="10 11">
    <name type="scientific">Desulfopila aestuarii DSM 18488</name>
    <dbReference type="NCBI Taxonomy" id="1121416"/>
    <lineage>
        <taxon>Bacteria</taxon>
        <taxon>Pseudomonadati</taxon>
        <taxon>Thermodesulfobacteriota</taxon>
        <taxon>Desulfobulbia</taxon>
        <taxon>Desulfobulbales</taxon>
        <taxon>Desulfocapsaceae</taxon>
        <taxon>Desulfopila</taxon>
    </lineage>
</organism>
<dbReference type="Proteomes" id="UP000184603">
    <property type="component" value="Unassembled WGS sequence"/>
</dbReference>
<sequence>MLARFVITISTVFLLCTAHLSAYAAQQLTLDECIQLGLKSNPAIKSAKLKVDWSEEGIKEARSDFLPSLSASSSYAKIDNIYASGPTDSDFINQSQFVHSLRLSQILYAGSRIYNTYSRAMVQKDMEEAEQEFAKTKLILNIEATFFQLMKAKEDVAAATDTVERLKSSLQAASAFYKQEMAPYVEVLQAKVDLANAEDQLSQLKNNVDRKRAELFQLMNIPFSETIRFDGGLGYYTTGFKTTPEECWANAVRNRSDLKSLQKQIDMVEKDIQIAKGKYLPVVQMNVSVNDSLLNYAERGYSGYTSIDRDQHNTYWNAGVSVTWNLFDGGRAWYEKNKNVLDKLRLLEDIKGLENDINAQIRTELLTLSEAESRIASTSSAVEAAREYYATEEKRFQAGIATIPSLLDAQARMTRADANHNQARLDYHLARASLKFITGQKADTNLQ</sequence>
<dbReference type="AlphaFoldDB" id="A0A1M7YI18"/>
<dbReference type="GO" id="GO:1990281">
    <property type="term" value="C:efflux pump complex"/>
    <property type="evidence" value="ECO:0007669"/>
    <property type="project" value="TreeGrafter"/>
</dbReference>
<evidence type="ECO:0000256" key="2">
    <source>
        <dbReference type="ARBA" id="ARBA00007613"/>
    </source>
</evidence>
<dbReference type="InterPro" id="IPR003423">
    <property type="entry name" value="OMP_efflux"/>
</dbReference>
<name>A0A1M7YI18_9BACT</name>
<evidence type="ECO:0000256" key="9">
    <source>
        <dbReference type="SAM" id="SignalP"/>
    </source>
</evidence>
<keyword evidence="8" id="KW-0175">Coiled coil</keyword>
<comment type="similarity">
    <text evidence="2">Belongs to the outer membrane factor (OMF) (TC 1.B.17) family.</text>
</comment>
<evidence type="ECO:0000256" key="7">
    <source>
        <dbReference type="ARBA" id="ARBA00023237"/>
    </source>
</evidence>
<dbReference type="STRING" id="1121416.SAMN02745220_04471"/>
<evidence type="ECO:0000313" key="11">
    <source>
        <dbReference type="Proteomes" id="UP000184603"/>
    </source>
</evidence>
<proteinExistence type="inferred from homology"/>
<dbReference type="GO" id="GO:0015562">
    <property type="term" value="F:efflux transmembrane transporter activity"/>
    <property type="evidence" value="ECO:0007669"/>
    <property type="project" value="InterPro"/>
</dbReference>
<dbReference type="GO" id="GO:0009279">
    <property type="term" value="C:cell outer membrane"/>
    <property type="evidence" value="ECO:0007669"/>
    <property type="project" value="UniProtKB-SubCell"/>
</dbReference>
<feature type="signal peptide" evidence="9">
    <location>
        <begin position="1"/>
        <end position="24"/>
    </location>
</feature>
<dbReference type="GO" id="GO:0015288">
    <property type="term" value="F:porin activity"/>
    <property type="evidence" value="ECO:0007669"/>
    <property type="project" value="TreeGrafter"/>
</dbReference>
<evidence type="ECO:0000256" key="4">
    <source>
        <dbReference type="ARBA" id="ARBA00022452"/>
    </source>
</evidence>
<dbReference type="EMBL" id="FRFE01000033">
    <property type="protein sequence ID" value="SHO52261.1"/>
    <property type="molecule type" value="Genomic_DNA"/>
</dbReference>
<evidence type="ECO:0000313" key="10">
    <source>
        <dbReference type="EMBL" id="SHO52261.1"/>
    </source>
</evidence>